<proteinExistence type="predicted"/>
<dbReference type="InterPro" id="IPR017853">
    <property type="entry name" value="GH"/>
</dbReference>
<accession>X0WNI0</accession>
<organism evidence="1">
    <name type="scientific">marine sediment metagenome</name>
    <dbReference type="NCBI Taxonomy" id="412755"/>
    <lineage>
        <taxon>unclassified sequences</taxon>
        <taxon>metagenomes</taxon>
        <taxon>ecological metagenomes</taxon>
    </lineage>
</organism>
<reference evidence="1" key="1">
    <citation type="journal article" date="2014" name="Front. Microbiol.">
        <title>High frequency of phylogenetically diverse reductive dehalogenase-homologous genes in deep subseafloor sedimentary metagenomes.</title>
        <authorList>
            <person name="Kawai M."/>
            <person name="Futagami T."/>
            <person name="Toyoda A."/>
            <person name="Takaki Y."/>
            <person name="Nishi S."/>
            <person name="Hori S."/>
            <person name="Arai W."/>
            <person name="Tsubouchi T."/>
            <person name="Morono Y."/>
            <person name="Uchiyama I."/>
            <person name="Ito T."/>
            <person name="Fujiyama A."/>
            <person name="Inagaki F."/>
            <person name="Takami H."/>
        </authorList>
    </citation>
    <scope>NUCLEOTIDE SEQUENCE</scope>
    <source>
        <strain evidence="1">Expedition CK06-06</strain>
    </source>
</reference>
<gene>
    <name evidence="1" type="ORF">S01H1_57557</name>
</gene>
<evidence type="ECO:0000313" key="1">
    <source>
        <dbReference type="EMBL" id="GAG14261.1"/>
    </source>
</evidence>
<protein>
    <submittedName>
        <fullName evidence="1">Uncharacterized protein</fullName>
    </submittedName>
</protein>
<feature type="non-terminal residue" evidence="1">
    <location>
        <position position="239"/>
    </location>
</feature>
<comment type="caution">
    <text evidence="1">The sequence shown here is derived from an EMBL/GenBank/DDBJ whole genome shotgun (WGS) entry which is preliminary data.</text>
</comment>
<dbReference type="Gene3D" id="3.20.20.80">
    <property type="entry name" value="Glycosidases"/>
    <property type="match status" value="1"/>
</dbReference>
<dbReference type="EMBL" id="BARS01037539">
    <property type="protein sequence ID" value="GAG14261.1"/>
    <property type="molecule type" value="Genomic_DNA"/>
</dbReference>
<name>X0WNI0_9ZZZZ</name>
<sequence>MRIGLATEYAILADNIDEIRDLGIQDVKFSYSLSEDAIPIAEFARRLERVRDWGLRPIIDLRTERGVVKEMVHASIEAEGVKVFASVYRSYGERFAEVVKTCEGLCDDWEWWGEPHCPHVTGGAFTAWDYAQSLRIVYEAAHEAVPDCRVWSGGFGVSLGALSQSSGMRFLQDLVFARCPKCGVQYEPHFDECIRCRVALREGAGKHFDVANLHPYAHARYIGQVLGYHDRQLKEMRAL</sequence>
<dbReference type="SUPFAM" id="SSF51445">
    <property type="entry name" value="(Trans)glycosidases"/>
    <property type="match status" value="1"/>
</dbReference>
<dbReference type="AlphaFoldDB" id="X0WNI0"/>